<dbReference type="SUPFAM" id="SSF57850">
    <property type="entry name" value="RING/U-box"/>
    <property type="match status" value="1"/>
</dbReference>
<dbReference type="PROSITE" id="PS51125">
    <property type="entry name" value="NHL"/>
    <property type="match status" value="6"/>
</dbReference>
<organism evidence="9 10">
    <name type="scientific">Octopus sinensis</name>
    <name type="common">East Asian common octopus</name>
    <dbReference type="NCBI Taxonomy" id="2607531"/>
    <lineage>
        <taxon>Eukaryota</taxon>
        <taxon>Metazoa</taxon>
        <taxon>Spiralia</taxon>
        <taxon>Lophotrochozoa</taxon>
        <taxon>Mollusca</taxon>
        <taxon>Cephalopoda</taxon>
        <taxon>Coleoidea</taxon>
        <taxon>Octopodiformes</taxon>
        <taxon>Octopoda</taxon>
        <taxon>Incirrata</taxon>
        <taxon>Octopodidae</taxon>
        <taxon>Octopus</taxon>
    </lineage>
</organism>
<dbReference type="PROSITE" id="PS00518">
    <property type="entry name" value="ZF_RING_1"/>
    <property type="match status" value="1"/>
</dbReference>
<dbReference type="PROSITE" id="PS50194">
    <property type="entry name" value="FILAMIN_REPEAT"/>
    <property type="match status" value="1"/>
</dbReference>
<dbReference type="GO" id="GO:0000209">
    <property type="term" value="P:protein polyubiquitination"/>
    <property type="evidence" value="ECO:0007669"/>
    <property type="project" value="TreeGrafter"/>
</dbReference>
<evidence type="ECO:0000256" key="5">
    <source>
        <dbReference type="ARBA" id="ARBA00022737"/>
    </source>
</evidence>
<dbReference type="InterPro" id="IPR001298">
    <property type="entry name" value="Filamin/ABP280_rpt"/>
</dbReference>
<dbReference type="SMART" id="SM00336">
    <property type="entry name" value="BBOX"/>
    <property type="match status" value="1"/>
</dbReference>
<keyword evidence="5" id="KW-0677">Repeat</keyword>
<dbReference type="InterPro" id="IPR001841">
    <property type="entry name" value="Znf_RING"/>
</dbReference>
<dbReference type="GO" id="GO:0008270">
    <property type="term" value="F:zinc ion binding"/>
    <property type="evidence" value="ECO:0007669"/>
    <property type="project" value="UniProtKB-KW"/>
</dbReference>
<name>A0A6P7T0R3_9MOLL</name>
<protein>
    <submittedName>
        <fullName evidence="10">Tripartite motif-containing protein 2-like isoform X1</fullName>
    </submittedName>
</protein>
<dbReference type="SUPFAM" id="SSF81296">
    <property type="entry name" value="E set domains"/>
    <property type="match status" value="1"/>
</dbReference>
<keyword evidence="6" id="KW-0863">Zinc-finger</keyword>
<dbReference type="SMART" id="SM00184">
    <property type="entry name" value="RING"/>
    <property type="match status" value="1"/>
</dbReference>
<dbReference type="PROSITE" id="PS50089">
    <property type="entry name" value="ZF_RING_2"/>
    <property type="match status" value="1"/>
</dbReference>
<dbReference type="GO" id="GO:0043161">
    <property type="term" value="P:proteasome-mediated ubiquitin-dependent protein catabolic process"/>
    <property type="evidence" value="ECO:0007669"/>
    <property type="project" value="TreeGrafter"/>
</dbReference>
<evidence type="ECO:0000313" key="10">
    <source>
        <dbReference type="RefSeq" id="XP_029644254.1"/>
    </source>
</evidence>
<evidence type="ECO:0000256" key="4">
    <source>
        <dbReference type="ARBA" id="ARBA00022723"/>
    </source>
</evidence>
<dbReference type="KEGG" id="osn:115218527"/>
<dbReference type="CDD" id="cd14960">
    <property type="entry name" value="NHL_TRIM2_like"/>
    <property type="match status" value="1"/>
</dbReference>
<dbReference type="InterPro" id="IPR003649">
    <property type="entry name" value="Bbox_C"/>
</dbReference>
<dbReference type="CDD" id="cd16586">
    <property type="entry name" value="RING-HC_TRIM2_like_C-VII"/>
    <property type="match status" value="1"/>
</dbReference>
<dbReference type="Gene3D" id="3.30.40.10">
    <property type="entry name" value="Zinc/RING finger domain, C3HC4 (zinc finger)"/>
    <property type="match status" value="1"/>
</dbReference>
<proteinExistence type="inferred from homology"/>
<dbReference type="InterPro" id="IPR017868">
    <property type="entry name" value="Filamin/ABP280_repeat-like"/>
</dbReference>
<evidence type="ECO:0000256" key="2">
    <source>
        <dbReference type="ARBA" id="ARBA00022553"/>
    </source>
</evidence>
<dbReference type="InterPro" id="IPR027370">
    <property type="entry name" value="Znf-RING_euk"/>
</dbReference>
<dbReference type="PANTHER" id="PTHR24104:SF57">
    <property type="entry name" value="BEE-MILK PROTEIN"/>
    <property type="match status" value="1"/>
</dbReference>
<keyword evidence="7" id="KW-0833">Ubl conjugation pathway</keyword>
<keyword evidence="2" id="KW-0597">Phosphoprotein</keyword>
<evidence type="ECO:0000256" key="8">
    <source>
        <dbReference type="ARBA" id="ARBA00022833"/>
    </source>
</evidence>
<evidence type="ECO:0000313" key="9">
    <source>
        <dbReference type="Proteomes" id="UP000515154"/>
    </source>
</evidence>
<comment type="similarity">
    <text evidence="1">Belongs to the TRIM/RBCC family.</text>
</comment>
<dbReference type="CDD" id="cd20482">
    <property type="entry name" value="CC_brat-like"/>
    <property type="match status" value="1"/>
</dbReference>
<dbReference type="RefSeq" id="XP_029644254.1">
    <property type="nucleotide sequence ID" value="XM_029788394.2"/>
</dbReference>
<dbReference type="InterPro" id="IPR013783">
    <property type="entry name" value="Ig-like_fold"/>
</dbReference>
<dbReference type="SUPFAM" id="SSF101898">
    <property type="entry name" value="NHL repeat"/>
    <property type="match status" value="1"/>
</dbReference>
<dbReference type="Gene3D" id="3.30.160.60">
    <property type="entry name" value="Classic Zinc Finger"/>
    <property type="match status" value="1"/>
</dbReference>
<keyword evidence="9" id="KW-1185">Reference proteome</keyword>
<dbReference type="Pfam" id="PF01436">
    <property type="entry name" value="NHL"/>
    <property type="match status" value="5"/>
</dbReference>
<dbReference type="InterPro" id="IPR014756">
    <property type="entry name" value="Ig_E-set"/>
</dbReference>
<keyword evidence="3" id="KW-0808">Transferase</keyword>
<evidence type="ECO:0000256" key="1">
    <source>
        <dbReference type="ARBA" id="ARBA00008518"/>
    </source>
</evidence>
<keyword evidence="4" id="KW-0479">Metal-binding</keyword>
<dbReference type="Gene3D" id="2.60.40.10">
    <property type="entry name" value="Immunoglobulins"/>
    <property type="match status" value="1"/>
</dbReference>
<dbReference type="InterPro" id="IPR001258">
    <property type="entry name" value="NHL_repeat"/>
</dbReference>
<dbReference type="InterPro" id="IPR057750">
    <property type="entry name" value="TRIM2/3_C"/>
</dbReference>
<dbReference type="GO" id="GO:0061630">
    <property type="term" value="F:ubiquitin protein ligase activity"/>
    <property type="evidence" value="ECO:0007669"/>
    <property type="project" value="TreeGrafter"/>
</dbReference>
<dbReference type="Pfam" id="PF13445">
    <property type="entry name" value="zf-RING_UBOX"/>
    <property type="match status" value="1"/>
</dbReference>
<evidence type="ECO:0000256" key="7">
    <source>
        <dbReference type="ARBA" id="ARBA00022786"/>
    </source>
</evidence>
<keyword evidence="8" id="KW-0862">Zinc</keyword>
<dbReference type="InterPro" id="IPR011042">
    <property type="entry name" value="6-blade_b-propeller_TolB-like"/>
</dbReference>
<sequence length="815" mass="89236">MVMNIPKLKMKDPEGNSDMVTLPEGTPPFNMANSSPVVQQIHREFLSCGICLDRYQNPKVLPCLHTFCEHCLISYIPPESLSLTCPICRQQSILPVEGVSAMQTNFFITNLMDVLGENNVCTACVDNTKATCKCTNCDNFLCQRCSESSCGGQASRDQGSETPNEMATSVHNIIRLSELALTEDKENRLVCPSHEGRSLQFYCCACETAACEECTAVHVGHKTIPLQDAIKEHKAGLQRLISGARAQIPGIQKSVKEVEEVSEKLNLKLREAEDEIVSAFDVLDKLIVQQKTTLLKELSEIHTSKQMVLNKQKDTLESTLSRISNCCEVTEEALTHGKETAILVVKKEVTEKLQELGSMSINYQPEENEFLEFDSSCFQSLKKSIVNLGHILTNSAVGYETTAMGNGLKYSYIGKYSTVSVTTKDRKGELVKLGNATVEAELLSLNKDIIVEPHITDHKNGTYDITYSIPKEGTYEMFIKVFNQPIKGSPFKVKALPAGEESDLLGASTRIPKTSAVKQRGTKRPSSSRSHGSNRKSNVIEDDLILKVGVKGRNKGEFTNPQGLTSINGKILVADSNNQVVQVFSSLGDCKLRFGSPGRGPGKMQRPTGLAVTMNGNYLVADYDNKWVSVFSPDGKYINKIGNNKLLGPKGVAVDKNGHIIVVDNKASCIFIFQSNGKLIQKFGSRGNDDNQFAGPHYVAINANNDIIVSDFHNHCVKIFNSEGNFLYSFGSNGEGNGQFNAPTGVAVDSHGNILVADWGNSRIQVFDSEGSFLSYVNTSADPLYGPQGLTVTSDGFCAVADSGNHCFKIYKYLQ</sequence>
<evidence type="ECO:0000256" key="6">
    <source>
        <dbReference type="ARBA" id="ARBA00022771"/>
    </source>
</evidence>
<dbReference type="InterPro" id="IPR017907">
    <property type="entry name" value="Znf_RING_CS"/>
</dbReference>
<dbReference type="Pfam" id="PF00630">
    <property type="entry name" value="Filamin"/>
    <property type="match status" value="1"/>
</dbReference>
<dbReference type="InterPro" id="IPR013083">
    <property type="entry name" value="Znf_RING/FYVE/PHD"/>
</dbReference>
<dbReference type="SMART" id="SM00557">
    <property type="entry name" value="IG_FLMN"/>
    <property type="match status" value="1"/>
</dbReference>
<dbReference type="InterPro" id="IPR000315">
    <property type="entry name" value="Znf_B-box"/>
</dbReference>
<evidence type="ECO:0000256" key="3">
    <source>
        <dbReference type="ARBA" id="ARBA00022679"/>
    </source>
</evidence>
<dbReference type="PROSITE" id="PS50119">
    <property type="entry name" value="ZF_BBOX"/>
    <property type="match status" value="1"/>
</dbReference>
<dbReference type="Gene3D" id="2.120.10.30">
    <property type="entry name" value="TolB, C-terminal domain"/>
    <property type="match status" value="1"/>
</dbReference>
<dbReference type="FunFam" id="2.40.10.500:FF:000001">
    <property type="entry name" value="tripartite motif-containing protein 3-like"/>
    <property type="match status" value="1"/>
</dbReference>
<dbReference type="FunFam" id="2.120.10.30:FF:000004">
    <property type="entry name" value="Tripartite motif containing 2"/>
    <property type="match status" value="1"/>
</dbReference>
<reference evidence="10" key="1">
    <citation type="submission" date="2025-08" db="UniProtKB">
        <authorList>
            <consortium name="RefSeq"/>
        </authorList>
    </citation>
    <scope>IDENTIFICATION</scope>
</reference>
<accession>A0A6P7T0R3</accession>
<dbReference type="Proteomes" id="UP000515154">
    <property type="component" value="Linkage group LG13"/>
</dbReference>
<dbReference type="InterPro" id="IPR050952">
    <property type="entry name" value="TRIM-NHL_E3_ligases"/>
</dbReference>
<dbReference type="FunFam" id="3.30.40.10:FF:000032">
    <property type="entry name" value="Tripartite motif containing 2"/>
    <property type="match status" value="1"/>
</dbReference>
<dbReference type="SMART" id="SM00502">
    <property type="entry name" value="BBC"/>
    <property type="match status" value="1"/>
</dbReference>
<dbReference type="SUPFAM" id="SSF57845">
    <property type="entry name" value="B-box zinc-binding domain"/>
    <property type="match status" value="1"/>
</dbReference>
<dbReference type="AlphaFoldDB" id="A0A6P7T0R3"/>
<dbReference type="Gene3D" id="2.40.10.500">
    <property type="match status" value="1"/>
</dbReference>
<dbReference type="Pfam" id="PF00643">
    <property type="entry name" value="zf-B_box"/>
    <property type="match status" value="1"/>
</dbReference>
<gene>
    <name evidence="10" type="primary">LOC115218527</name>
</gene>
<dbReference type="PANTHER" id="PTHR24104">
    <property type="entry name" value="E3 UBIQUITIN-PROTEIN LIGASE NHLRC1-RELATED"/>
    <property type="match status" value="1"/>
</dbReference>